<dbReference type="SUPFAM" id="SSF54909">
    <property type="entry name" value="Dimeric alpha+beta barrel"/>
    <property type="match status" value="1"/>
</dbReference>
<accession>A0ABN3VFX1</accession>
<dbReference type="Gene3D" id="3.30.70.100">
    <property type="match status" value="2"/>
</dbReference>
<dbReference type="RefSeq" id="WP_344680958.1">
    <property type="nucleotide sequence ID" value="NZ_BAAAUX010000014.1"/>
</dbReference>
<proteinExistence type="predicted"/>
<sequence length="192" mass="21231">MADSTFPVVARPDVTTAVITPQYAGGVERQRDLVRADDRVRHSGLVSVSWFASTDGESVLTYAQWADEPVGETGVRYRLYRSLARTDEARVPGCLVTAVFDVDGPERQRTFVDSLIAALPDEDGHPGAISAHFHLSTDGTRVLNYTEWTTEQAHLEATESGNHDELYEIFAGTPGVRPLRGLRYHLLDSWST</sequence>
<dbReference type="Proteomes" id="UP001500979">
    <property type="component" value="Unassembled WGS sequence"/>
</dbReference>
<keyword evidence="3" id="KW-1185">Reference proteome</keyword>
<evidence type="ECO:0000313" key="2">
    <source>
        <dbReference type="EMBL" id="GAA2797022.1"/>
    </source>
</evidence>
<reference evidence="2 3" key="1">
    <citation type="journal article" date="2019" name="Int. J. Syst. Evol. Microbiol.">
        <title>The Global Catalogue of Microorganisms (GCM) 10K type strain sequencing project: providing services to taxonomists for standard genome sequencing and annotation.</title>
        <authorList>
            <consortium name="The Broad Institute Genomics Platform"/>
            <consortium name="The Broad Institute Genome Sequencing Center for Infectious Disease"/>
            <person name="Wu L."/>
            <person name="Ma J."/>
        </authorList>
    </citation>
    <scope>NUCLEOTIDE SEQUENCE [LARGE SCALE GENOMIC DNA]</scope>
    <source>
        <strain evidence="2 3">JCM 9383</strain>
    </source>
</reference>
<evidence type="ECO:0000313" key="3">
    <source>
        <dbReference type="Proteomes" id="UP001500979"/>
    </source>
</evidence>
<evidence type="ECO:0000259" key="1">
    <source>
        <dbReference type="Pfam" id="PF03992"/>
    </source>
</evidence>
<protein>
    <submittedName>
        <fullName evidence="2">Antibiotic biosynthesis monooxygenase</fullName>
    </submittedName>
</protein>
<name>A0ABN3VFX1_9PSEU</name>
<keyword evidence="2" id="KW-0560">Oxidoreductase</keyword>
<dbReference type="InterPro" id="IPR007138">
    <property type="entry name" value="ABM_dom"/>
</dbReference>
<organism evidence="2 3">
    <name type="scientific">Saccharopolyspora taberi</name>
    <dbReference type="NCBI Taxonomy" id="60895"/>
    <lineage>
        <taxon>Bacteria</taxon>
        <taxon>Bacillati</taxon>
        <taxon>Actinomycetota</taxon>
        <taxon>Actinomycetes</taxon>
        <taxon>Pseudonocardiales</taxon>
        <taxon>Pseudonocardiaceae</taxon>
        <taxon>Saccharopolyspora</taxon>
    </lineage>
</organism>
<dbReference type="EMBL" id="BAAAUX010000014">
    <property type="protein sequence ID" value="GAA2797022.1"/>
    <property type="molecule type" value="Genomic_DNA"/>
</dbReference>
<keyword evidence="2" id="KW-0503">Monooxygenase</keyword>
<gene>
    <name evidence="2" type="ORF">GCM10010470_35210</name>
</gene>
<comment type="caution">
    <text evidence="2">The sequence shown here is derived from an EMBL/GenBank/DDBJ whole genome shotgun (WGS) entry which is preliminary data.</text>
</comment>
<feature type="domain" description="ABM" evidence="1">
    <location>
        <begin position="105"/>
        <end position="164"/>
    </location>
</feature>
<dbReference type="Pfam" id="PF03992">
    <property type="entry name" value="ABM"/>
    <property type="match status" value="1"/>
</dbReference>
<dbReference type="GO" id="GO:0004497">
    <property type="term" value="F:monooxygenase activity"/>
    <property type="evidence" value="ECO:0007669"/>
    <property type="project" value="UniProtKB-KW"/>
</dbReference>
<dbReference type="InterPro" id="IPR011008">
    <property type="entry name" value="Dimeric_a/b-barrel"/>
</dbReference>